<dbReference type="EMBL" id="BAAAOA010000010">
    <property type="protein sequence ID" value="GAA1751673.1"/>
    <property type="molecule type" value="Genomic_DNA"/>
</dbReference>
<protein>
    <submittedName>
        <fullName evidence="2">Uncharacterized protein</fullName>
    </submittedName>
</protein>
<dbReference type="Proteomes" id="UP001501204">
    <property type="component" value="Unassembled WGS sequence"/>
</dbReference>
<organism evidence="2 3">
    <name type="scientific">Kocuria aegyptia</name>
    <dbReference type="NCBI Taxonomy" id="330943"/>
    <lineage>
        <taxon>Bacteria</taxon>
        <taxon>Bacillati</taxon>
        <taxon>Actinomycetota</taxon>
        <taxon>Actinomycetes</taxon>
        <taxon>Micrococcales</taxon>
        <taxon>Micrococcaceae</taxon>
        <taxon>Kocuria</taxon>
    </lineage>
</organism>
<evidence type="ECO:0000313" key="3">
    <source>
        <dbReference type="Proteomes" id="UP001501204"/>
    </source>
</evidence>
<evidence type="ECO:0000256" key="1">
    <source>
        <dbReference type="SAM" id="Phobius"/>
    </source>
</evidence>
<proteinExistence type="predicted"/>
<keyword evidence="1" id="KW-0812">Transmembrane</keyword>
<evidence type="ECO:0000313" key="2">
    <source>
        <dbReference type="EMBL" id="GAA1751673.1"/>
    </source>
</evidence>
<feature type="transmembrane region" description="Helical" evidence="1">
    <location>
        <begin position="6"/>
        <end position="23"/>
    </location>
</feature>
<keyword evidence="1" id="KW-0472">Membrane</keyword>
<keyword evidence="1" id="KW-1133">Transmembrane helix</keyword>
<gene>
    <name evidence="2" type="ORF">GCM10009767_08340</name>
</gene>
<dbReference type="RefSeq" id="WP_344120075.1">
    <property type="nucleotide sequence ID" value="NZ_BAAAOA010000010.1"/>
</dbReference>
<sequence>MLLPVLFSFGPSLAGVIVTGLFLDRAGLKDLARRTVKKRVPARWILIVLLVPPGVCVGSLLAGWALGGFAPYRFDLPVPLT</sequence>
<accession>A0ABP4WCY4</accession>
<name>A0ABP4WCY4_9MICC</name>
<comment type="caution">
    <text evidence="2">The sequence shown here is derived from an EMBL/GenBank/DDBJ whole genome shotgun (WGS) entry which is preliminary data.</text>
</comment>
<feature type="transmembrane region" description="Helical" evidence="1">
    <location>
        <begin position="44"/>
        <end position="66"/>
    </location>
</feature>
<reference evidence="3" key="1">
    <citation type="journal article" date="2019" name="Int. J. Syst. Evol. Microbiol.">
        <title>The Global Catalogue of Microorganisms (GCM) 10K type strain sequencing project: providing services to taxonomists for standard genome sequencing and annotation.</title>
        <authorList>
            <consortium name="The Broad Institute Genomics Platform"/>
            <consortium name="The Broad Institute Genome Sequencing Center for Infectious Disease"/>
            <person name="Wu L."/>
            <person name="Ma J."/>
        </authorList>
    </citation>
    <scope>NUCLEOTIDE SEQUENCE [LARGE SCALE GENOMIC DNA]</scope>
    <source>
        <strain evidence="3">JCM 14735</strain>
    </source>
</reference>
<keyword evidence="3" id="KW-1185">Reference proteome</keyword>